<organism evidence="2">
    <name type="scientific">Physcomitrium patens</name>
    <name type="common">Spreading-leaved earth moss</name>
    <name type="synonym">Physcomitrella patens</name>
    <dbReference type="NCBI Taxonomy" id="3218"/>
    <lineage>
        <taxon>Eukaryota</taxon>
        <taxon>Viridiplantae</taxon>
        <taxon>Streptophyta</taxon>
        <taxon>Embryophyta</taxon>
        <taxon>Bryophyta</taxon>
        <taxon>Bryophytina</taxon>
        <taxon>Bryopsida</taxon>
        <taxon>Funariidae</taxon>
        <taxon>Funariales</taxon>
        <taxon>Funariaceae</taxon>
        <taxon>Physcomitrium</taxon>
    </lineage>
</organism>
<dbReference type="Gramene" id="Pp3c15_18360V3.1">
    <property type="protein sequence ID" value="Pp3c15_18360V3.1"/>
    <property type="gene ID" value="Pp3c15_18360"/>
</dbReference>
<evidence type="ECO:0000313" key="2">
    <source>
        <dbReference type="EMBL" id="PNR39621.1"/>
    </source>
</evidence>
<evidence type="ECO:0000313" key="3">
    <source>
        <dbReference type="EnsemblPlants" id="Pp3c15_18360V3.1"/>
    </source>
</evidence>
<protein>
    <submittedName>
        <fullName evidence="2 3">Uncharacterized protein</fullName>
    </submittedName>
</protein>
<dbReference type="PaxDb" id="3218-PP1S206_112V6.1"/>
<reference evidence="2 4" key="2">
    <citation type="journal article" date="2018" name="Plant J.">
        <title>The Physcomitrella patens chromosome-scale assembly reveals moss genome structure and evolution.</title>
        <authorList>
            <person name="Lang D."/>
            <person name="Ullrich K.K."/>
            <person name="Murat F."/>
            <person name="Fuchs J."/>
            <person name="Jenkins J."/>
            <person name="Haas F.B."/>
            <person name="Piednoel M."/>
            <person name="Gundlach H."/>
            <person name="Van Bel M."/>
            <person name="Meyberg R."/>
            <person name="Vives C."/>
            <person name="Morata J."/>
            <person name="Symeonidi A."/>
            <person name="Hiss M."/>
            <person name="Muchero W."/>
            <person name="Kamisugi Y."/>
            <person name="Saleh O."/>
            <person name="Blanc G."/>
            <person name="Decker E.L."/>
            <person name="van Gessel N."/>
            <person name="Grimwood J."/>
            <person name="Hayes R.D."/>
            <person name="Graham S.W."/>
            <person name="Gunter L.E."/>
            <person name="McDaniel S.F."/>
            <person name="Hoernstein S.N.W."/>
            <person name="Larsson A."/>
            <person name="Li F.W."/>
            <person name="Perroud P.F."/>
            <person name="Phillips J."/>
            <person name="Ranjan P."/>
            <person name="Rokshar D.S."/>
            <person name="Rothfels C.J."/>
            <person name="Schneider L."/>
            <person name="Shu S."/>
            <person name="Stevenson D.W."/>
            <person name="Thummler F."/>
            <person name="Tillich M."/>
            <person name="Villarreal Aguilar J.C."/>
            <person name="Widiez T."/>
            <person name="Wong G.K."/>
            <person name="Wymore A."/>
            <person name="Zhang Y."/>
            <person name="Zimmer A.D."/>
            <person name="Quatrano R.S."/>
            <person name="Mayer K.F.X."/>
            <person name="Goodstein D."/>
            <person name="Casacuberta J.M."/>
            <person name="Vandepoele K."/>
            <person name="Reski R."/>
            <person name="Cuming A.C."/>
            <person name="Tuskan G.A."/>
            <person name="Maumus F."/>
            <person name="Salse J."/>
            <person name="Schmutz J."/>
            <person name="Rensing S.A."/>
        </authorList>
    </citation>
    <scope>NUCLEOTIDE SEQUENCE [LARGE SCALE GENOMIC DNA]</scope>
    <source>
        <strain evidence="3 4">cv. Gransden 2004</strain>
    </source>
</reference>
<proteinExistence type="predicted"/>
<keyword evidence="4" id="KW-1185">Reference proteome</keyword>
<dbReference type="EnsemblPlants" id="Pp3c15_18360V3.1">
    <property type="protein sequence ID" value="Pp3c15_18360V3.1"/>
    <property type="gene ID" value="Pp3c15_18360"/>
</dbReference>
<name>A0A2K1JDL8_PHYPA</name>
<dbReference type="EMBL" id="ABEU02000015">
    <property type="protein sequence ID" value="PNR39621.1"/>
    <property type="molecule type" value="Genomic_DNA"/>
</dbReference>
<evidence type="ECO:0000313" key="4">
    <source>
        <dbReference type="Proteomes" id="UP000006727"/>
    </source>
</evidence>
<gene>
    <name evidence="2" type="ORF">PHYPA_019900</name>
</gene>
<dbReference type="InParanoid" id="A0A2K1JDL8"/>
<reference evidence="2 4" key="1">
    <citation type="journal article" date="2008" name="Science">
        <title>The Physcomitrella genome reveals evolutionary insights into the conquest of land by plants.</title>
        <authorList>
            <person name="Rensing S."/>
            <person name="Lang D."/>
            <person name="Zimmer A."/>
            <person name="Terry A."/>
            <person name="Salamov A."/>
            <person name="Shapiro H."/>
            <person name="Nishiyama T."/>
            <person name="Perroud P.-F."/>
            <person name="Lindquist E."/>
            <person name="Kamisugi Y."/>
            <person name="Tanahashi T."/>
            <person name="Sakakibara K."/>
            <person name="Fujita T."/>
            <person name="Oishi K."/>
            <person name="Shin-I T."/>
            <person name="Kuroki Y."/>
            <person name="Toyoda A."/>
            <person name="Suzuki Y."/>
            <person name="Hashimoto A."/>
            <person name="Yamaguchi K."/>
            <person name="Sugano A."/>
            <person name="Kohara Y."/>
            <person name="Fujiyama A."/>
            <person name="Anterola A."/>
            <person name="Aoki S."/>
            <person name="Ashton N."/>
            <person name="Barbazuk W.B."/>
            <person name="Barker E."/>
            <person name="Bennetzen J."/>
            <person name="Bezanilla M."/>
            <person name="Blankenship R."/>
            <person name="Cho S.H."/>
            <person name="Dutcher S."/>
            <person name="Estelle M."/>
            <person name="Fawcett J.A."/>
            <person name="Gundlach H."/>
            <person name="Hanada K."/>
            <person name="Heyl A."/>
            <person name="Hicks K.A."/>
            <person name="Hugh J."/>
            <person name="Lohr M."/>
            <person name="Mayer K."/>
            <person name="Melkozernov A."/>
            <person name="Murata T."/>
            <person name="Nelson D."/>
            <person name="Pils B."/>
            <person name="Prigge M."/>
            <person name="Reiss B."/>
            <person name="Renner T."/>
            <person name="Rombauts S."/>
            <person name="Rushton P."/>
            <person name="Sanderfoot A."/>
            <person name="Schween G."/>
            <person name="Shiu S.-H."/>
            <person name="Stueber K."/>
            <person name="Theodoulou F.L."/>
            <person name="Tu H."/>
            <person name="Van de Peer Y."/>
            <person name="Verrier P.J."/>
            <person name="Waters E."/>
            <person name="Wood A."/>
            <person name="Yang L."/>
            <person name="Cove D."/>
            <person name="Cuming A."/>
            <person name="Hasebe M."/>
            <person name="Lucas S."/>
            <person name="Mishler D.B."/>
            <person name="Reski R."/>
            <person name="Grigoriev I."/>
            <person name="Quatrano R.S."/>
            <person name="Boore J.L."/>
        </authorList>
    </citation>
    <scope>NUCLEOTIDE SEQUENCE [LARGE SCALE GENOMIC DNA]</scope>
    <source>
        <strain evidence="3 4">cv. Gransden 2004</strain>
    </source>
</reference>
<dbReference type="AlphaFoldDB" id="A0A2K1JDL8"/>
<evidence type="ECO:0000256" key="1">
    <source>
        <dbReference type="SAM" id="MobiDB-lite"/>
    </source>
</evidence>
<reference evidence="3" key="3">
    <citation type="submission" date="2020-12" db="UniProtKB">
        <authorList>
            <consortium name="EnsemblPlants"/>
        </authorList>
    </citation>
    <scope>IDENTIFICATION</scope>
</reference>
<accession>A0A2K1JDL8</accession>
<feature type="region of interest" description="Disordered" evidence="1">
    <location>
        <begin position="1"/>
        <end position="28"/>
    </location>
</feature>
<sequence>MWVAPRTEPSTEKSIAPQRPPPPTPSSQCDLIFVRPTSSNFRCTLAATSLRLLYTSNMSDHPPDLRSRAHVLIQNDPSSISDTSYYKSASARSLCQLLYIPQSPAGSSLVFANETATKSDVDKETWMETGIREQLATMLVSFWQLADGGQIIVWNKTSHVLFPHETNYRD</sequence>
<dbReference type="Proteomes" id="UP000006727">
    <property type="component" value="Chromosome 15"/>
</dbReference>